<feature type="binding site" evidence="12">
    <location>
        <position position="93"/>
    </location>
    <ligand>
        <name>Mg(2+)</name>
        <dbReference type="ChEBI" id="CHEBI:18420"/>
        <label>1</label>
    </ligand>
</feature>
<protein>
    <recommendedName>
        <fullName evidence="12">Anthranilate phosphoribosyltransferase</fullName>
        <ecNumber evidence="12">2.4.2.18</ecNumber>
    </recommendedName>
</protein>
<gene>
    <name evidence="12 15" type="primary">trpD</name>
    <name evidence="15" type="ORF">CNE99_00630</name>
</gene>
<dbReference type="GO" id="GO:0000162">
    <property type="term" value="P:L-tryptophan biosynthetic process"/>
    <property type="evidence" value="ECO:0007669"/>
    <property type="project" value="UniProtKB-UniRule"/>
</dbReference>
<dbReference type="InterPro" id="IPR000312">
    <property type="entry name" value="Glycosyl_Trfase_fam3"/>
</dbReference>
<keyword evidence="3 12" id="KW-0028">Amino-acid biosynthesis</keyword>
<dbReference type="Proteomes" id="UP000219327">
    <property type="component" value="Unassembled WGS sequence"/>
</dbReference>
<feature type="binding site" evidence="12">
    <location>
        <position position="121"/>
    </location>
    <ligand>
        <name>5-phospho-alpha-D-ribose 1-diphosphate</name>
        <dbReference type="ChEBI" id="CHEBI:58017"/>
    </ligand>
</feature>
<dbReference type="SUPFAM" id="SSF47648">
    <property type="entry name" value="Nucleoside phosphorylase/phosphoribosyltransferase N-terminal domain"/>
    <property type="match status" value="1"/>
</dbReference>
<feature type="binding site" evidence="12">
    <location>
        <position position="226"/>
    </location>
    <ligand>
        <name>Mg(2+)</name>
        <dbReference type="ChEBI" id="CHEBI:18420"/>
        <label>2</label>
    </ligand>
</feature>
<keyword evidence="8 12" id="KW-0460">Magnesium</keyword>
<evidence type="ECO:0000313" key="15">
    <source>
        <dbReference type="EMBL" id="PDH41873.1"/>
    </source>
</evidence>
<dbReference type="HAMAP" id="MF_00211">
    <property type="entry name" value="TrpD"/>
    <property type="match status" value="1"/>
</dbReference>
<keyword evidence="4 12" id="KW-0328">Glycosyltransferase</keyword>
<sequence>MDMPSAIGQVMEGQDLSADEMLSVMRLIMSGEATDAQIGGFLVALRLKGETVDEIAAAATVMRELATPVAVDTDGLVDTCGTGGSGSNKFNVSTASVFVAAAAGARVAKHGNRGASSKSGSADLLEAAGAEVVLTPQQVARCIDNVGVGFLFAVSHHGAMKHAIGPRKEMVVRTIFNALGPLTNPAGAKRQVLGVYSPHLLRPVAEVLANLGSEHVLVVHSEDGLDEISISAPSNIAELKDGTIQEYRIAPEDFGLPSSPLSELVINDSDESLTMVNKALSAEHAGASNMVALNAGAAIYASGQTHSLQAGVDMAQDAIGSGLAGEKLKDFAAFTRQLVADS</sequence>
<comment type="similarity">
    <text evidence="12">Belongs to the anthranilate phosphoribosyltransferase family.</text>
</comment>
<comment type="pathway">
    <text evidence="1 12">Amino-acid biosynthesis; L-tryptophan biosynthesis; L-tryptophan from chorismate: step 2/5.</text>
</comment>
<evidence type="ECO:0000256" key="2">
    <source>
        <dbReference type="ARBA" id="ARBA00011738"/>
    </source>
</evidence>
<dbReference type="NCBIfam" id="TIGR01245">
    <property type="entry name" value="trpD"/>
    <property type="match status" value="1"/>
</dbReference>
<feature type="binding site" evidence="12">
    <location>
        <begin position="109"/>
        <end position="117"/>
    </location>
    <ligand>
        <name>5-phospho-alpha-D-ribose 1-diphosphate</name>
        <dbReference type="ChEBI" id="CHEBI:58017"/>
    </ligand>
</feature>
<evidence type="ECO:0000256" key="7">
    <source>
        <dbReference type="ARBA" id="ARBA00022822"/>
    </source>
</evidence>
<keyword evidence="7 12" id="KW-0822">Tryptophan biosynthesis</keyword>
<dbReference type="Pfam" id="PF02885">
    <property type="entry name" value="Glycos_trans_3N"/>
    <property type="match status" value="1"/>
</dbReference>
<dbReference type="AlphaFoldDB" id="A0A2A5X044"/>
<evidence type="ECO:0000256" key="4">
    <source>
        <dbReference type="ARBA" id="ARBA00022676"/>
    </source>
</evidence>
<proteinExistence type="inferred from homology"/>
<evidence type="ECO:0000256" key="8">
    <source>
        <dbReference type="ARBA" id="ARBA00022842"/>
    </source>
</evidence>
<dbReference type="Gene3D" id="3.40.1030.10">
    <property type="entry name" value="Nucleoside phosphorylase/phosphoribosyltransferase catalytic domain"/>
    <property type="match status" value="1"/>
</dbReference>
<dbReference type="GO" id="GO:0000287">
    <property type="term" value="F:magnesium ion binding"/>
    <property type="evidence" value="ECO:0007669"/>
    <property type="project" value="UniProtKB-UniRule"/>
</dbReference>
<organism evidence="15 16">
    <name type="scientific">OM182 bacterium MED-G24</name>
    <dbReference type="NCBI Taxonomy" id="1986255"/>
    <lineage>
        <taxon>Bacteria</taxon>
        <taxon>Pseudomonadati</taxon>
        <taxon>Pseudomonadota</taxon>
        <taxon>Gammaproteobacteria</taxon>
        <taxon>OMG group</taxon>
        <taxon>OM182 clade</taxon>
    </lineage>
</organism>
<comment type="cofactor">
    <cofactor evidence="12">
        <name>Mg(2+)</name>
        <dbReference type="ChEBI" id="CHEBI:18420"/>
    </cofactor>
    <text evidence="12">Binds 2 magnesium ions per monomer.</text>
</comment>
<evidence type="ECO:0000256" key="6">
    <source>
        <dbReference type="ARBA" id="ARBA00022723"/>
    </source>
</evidence>
<evidence type="ECO:0000256" key="11">
    <source>
        <dbReference type="ARBA" id="ARBA00061188"/>
    </source>
</evidence>
<comment type="subunit">
    <text evidence="2 12">Homodimer.</text>
</comment>
<feature type="binding site" evidence="12">
    <location>
        <position position="227"/>
    </location>
    <ligand>
        <name>Mg(2+)</name>
        <dbReference type="ChEBI" id="CHEBI:18420"/>
        <label>1</label>
    </ligand>
</feature>
<comment type="similarity">
    <text evidence="11">In the C-terminal section; belongs to the anthranilate phosphoribosyltransferase family.</text>
</comment>
<dbReference type="UniPathway" id="UPA00035">
    <property type="reaction ID" value="UER00041"/>
</dbReference>
<accession>A0A2A5X044</accession>
<evidence type="ECO:0000256" key="9">
    <source>
        <dbReference type="ARBA" id="ARBA00023141"/>
    </source>
</evidence>
<feature type="binding site" evidence="12">
    <location>
        <begin position="84"/>
        <end position="85"/>
    </location>
    <ligand>
        <name>5-phospho-alpha-D-ribose 1-diphosphate</name>
        <dbReference type="ChEBI" id="CHEBI:58017"/>
    </ligand>
</feature>
<keyword evidence="6 12" id="KW-0479">Metal-binding</keyword>
<dbReference type="PANTHER" id="PTHR43285">
    <property type="entry name" value="ANTHRANILATE PHOSPHORIBOSYLTRANSFERASE"/>
    <property type="match status" value="1"/>
</dbReference>
<dbReference type="EMBL" id="NTKD01000002">
    <property type="protein sequence ID" value="PDH41873.1"/>
    <property type="molecule type" value="Genomic_DNA"/>
</dbReference>
<feature type="domain" description="Glycosyl transferase family 3" evidence="13">
    <location>
        <begin position="75"/>
        <end position="324"/>
    </location>
</feature>
<dbReference type="Pfam" id="PF00591">
    <property type="entry name" value="Glycos_transf_3"/>
    <property type="match status" value="1"/>
</dbReference>
<feature type="domain" description="Glycosyl transferase family 3 N-terminal" evidence="14">
    <location>
        <begin position="5"/>
        <end position="66"/>
    </location>
</feature>
<comment type="catalytic activity">
    <reaction evidence="10 12">
        <text>N-(5-phospho-beta-D-ribosyl)anthranilate + diphosphate = 5-phospho-alpha-D-ribose 1-diphosphate + anthranilate</text>
        <dbReference type="Rhea" id="RHEA:11768"/>
        <dbReference type="ChEBI" id="CHEBI:16567"/>
        <dbReference type="ChEBI" id="CHEBI:18277"/>
        <dbReference type="ChEBI" id="CHEBI:33019"/>
        <dbReference type="ChEBI" id="CHEBI:58017"/>
        <dbReference type="EC" id="2.4.2.18"/>
    </reaction>
</comment>
<keyword evidence="9 12" id="KW-0057">Aromatic amino acid biosynthesis</keyword>
<dbReference type="InterPro" id="IPR017459">
    <property type="entry name" value="Glycosyl_Trfase_fam3_N_dom"/>
</dbReference>
<evidence type="ECO:0000313" key="16">
    <source>
        <dbReference type="Proteomes" id="UP000219327"/>
    </source>
</evidence>
<comment type="caution">
    <text evidence="15">The sequence shown here is derived from an EMBL/GenBank/DDBJ whole genome shotgun (WGS) entry which is preliminary data.</text>
</comment>
<dbReference type="SUPFAM" id="SSF52418">
    <property type="entry name" value="Nucleoside phosphorylase/phosphoribosyltransferase catalytic domain"/>
    <property type="match status" value="1"/>
</dbReference>
<feature type="binding site" evidence="12">
    <location>
        <position position="81"/>
    </location>
    <ligand>
        <name>anthranilate</name>
        <dbReference type="ChEBI" id="CHEBI:16567"/>
        <label>1</label>
    </ligand>
</feature>
<name>A0A2A5X044_9GAMM</name>
<comment type="caution">
    <text evidence="12">Lacks conserved residue(s) required for the propagation of feature annotation.</text>
</comment>
<dbReference type="FunFam" id="3.40.1030.10:FF:000002">
    <property type="entry name" value="Anthranilate phosphoribosyltransferase"/>
    <property type="match status" value="1"/>
</dbReference>
<evidence type="ECO:0000259" key="14">
    <source>
        <dbReference type="Pfam" id="PF02885"/>
    </source>
</evidence>
<reference evidence="15 16" key="1">
    <citation type="submission" date="2017-08" db="EMBL/GenBank/DDBJ databases">
        <title>Fine stratification of microbial communities through a metagenomic profile of the photic zone.</title>
        <authorList>
            <person name="Haro-Moreno J.M."/>
            <person name="Lopez-Perez M."/>
            <person name="De La Torre J."/>
            <person name="Picazo A."/>
            <person name="Camacho A."/>
            <person name="Rodriguez-Valera F."/>
        </authorList>
    </citation>
    <scope>NUCLEOTIDE SEQUENCE [LARGE SCALE GENOMIC DNA]</scope>
    <source>
        <strain evidence="15">MED-G24</strain>
    </source>
</reference>
<keyword evidence="5 12" id="KW-0808">Transferase</keyword>
<dbReference type="GO" id="GO:0005829">
    <property type="term" value="C:cytosol"/>
    <property type="evidence" value="ECO:0007669"/>
    <property type="project" value="TreeGrafter"/>
</dbReference>
<dbReference type="FunFam" id="1.20.970.10:FF:000006">
    <property type="entry name" value="Anthranilate phosphoribosyltransferase"/>
    <property type="match status" value="1"/>
</dbReference>
<evidence type="ECO:0000256" key="3">
    <source>
        <dbReference type="ARBA" id="ARBA00022605"/>
    </source>
</evidence>
<feature type="binding site" evidence="12">
    <location>
        <position position="227"/>
    </location>
    <ligand>
        <name>Mg(2+)</name>
        <dbReference type="ChEBI" id="CHEBI:18420"/>
        <label>2</label>
    </ligand>
</feature>
<evidence type="ECO:0000256" key="12">
    <source>
        <dbReference type="HAMAP-Rule" id="MF_00211"/>
    </source>
</evidence>
<dbReference type="InterPro" id="IPR035902">
    <property type="entry name" value="Nuc_phospho_transferase"/>
</dbReference>
<evidence type="ECO:0000256" key="1">
    <source>
        <dbReference type="ARBA" id="ARBA00004907"/>
    </source>
</evidence>
<evidence type="ECO:0000259" key="13">
    <source>
        <dbReference type="Pfam" id="PF00591"/>
    </source>
</evidence>
<feature type="binding site" evidence="12">
    <location>
        <begin position="91"/>
        <end position="94"/>
    </location>
    <ligand>
        <name>5-phospho-alpha-D-ribose 1-diphosphate</name>
        <dbReference type="ChEBI" id="CHEBI:58017"/>
    </ligand>
</feature>
<evidence type="ECO:0000256" key="10">
    <source>
        <dbReference type="ARBA" id="ARBA00052328"/>
    </source>
</evidence>
<dbReference type="Gene3D" id="1.20.970.10">
    <property type="entry name" value="Transferase, Pyrimidine Nucleoside Phosphorylase, Chain C"/>
    <property type="match status" value="1"/>
</dbReference>
<dbReference type="InterPro" id="IPR005940">
    <property type="entry name" value="Anthranilate_Pribosyl_Tfrase"/>
</dbReference>
<feature type="binding site" evidence="12">
    <location>
        <position position="167"/>
    </location>
    <ligand>
        <name>anthranilate</name>
        <dbReference type="ChEBI" id="CHEBI:16567"/>
        <label>2</label>
    </ligand>
</feature>
<feature type="binding site" evidence="12">
    <location>
        <position position="112"/>
    </location>
    <ligand>
        <name>anthranilate</name>
        <dbReference type="ChEBI" id="CHEBI:16567"/>
        <label>1</label>
    </ligand>
</feature>
<evidence type="ECO:0000256" key="5">
    <source>
        <dbReference type="ARBA" id="ARBA00022679"/>
    </source>
</evidence>
<dbReference type="EC" id="2.4.2.18" evidence="12"/>
<comment type="function">
    <text evidence="12">Catalyzes the transfer of the phosphoribosyl group of 5-phosphorylribose-1-pyrophosphate (PRPP) to anthranilate to yield N-(5'-phosphoribosyl)-anthranilate (PRA).</text>
</comment>
<dbReference type="PANTHER" id="PTHR43285:SF2">
    <property type="entry name" value="ANTHRANILATE PHOSPHORIBOSYLTRANSFERASE"/>
    <property type="match status" value="1"/>
</dbReference>
<feature type="binding site" evidence="12">
    <location>
        <position position="81"/>
    </location>
    <ligand>
        <name>5-phospho-alpha-D-ribose 1-diphosphate</name>
        <dbReference type="ChEBI" id="CHEBI:58017"/>
    </ligand>
</feature>
<dbReference type="InterPro" id="IPR036320">
    <property type="entry name" value="Glycosyl_Trfase_fam3_N_dom_sf"/>
</dbReference>
<dbReference type="GO" id="GO:0004048">
    <property type="term" value="F:anthranilate phosphoribosyltransferase activity"/>
    <property type="evidence" value="ECO:0007669"/>
    <property type="project" value="UniProtKB-UniRule"/>
</dbReference>